<reference evidence="2" key="2">
    <citation type="journal article" date="2021" name="Microbiome">
        <title>Successional dynamics and alternative stable states in a saline activated sludge microbial community over 9 years.</title>
        <authorList>
            <person name="Wang Y."/>
            <person name="Ye J."/>
            <person name="Ju F."/>
            <person name="Liu L."/>
            <person name="Boyd J.A."/>
            <person name="Deng Y."/>
            <person name="Parks D.H."/>
            <person name="Jiang X."/>
            <person name="Yin X."/>
            <person name="Woodcroft B.J."/>
            <person name="Tyson G.W."/>
            <person name="Hugenholtz P."/>
            <person name="Polz M.F."/>
            <person name="Zhang T."/>
        </authorList>
    </citation>
    <scope>NUCLEOTIDE SEQUENCE</scope>
    <source>
        <strain evidence="2">HKST-UBA02</strain>
    </source>
</reference>
<reference evidence="2" key="1">
    <citation type="submission" date="2020-04" db="EMBL/GenBank/DDBJ databases">
        <authorList>
            <person name="Zhang T."/>
        </authorList>
    </citation>
    <scope>NUCLEOTIDE SEQUENCE</scope>
    <source>
        <strain evidence="2">HKST-UBA02</strain>
    </source>
</reference>
<proteinExistence type="predicted"/>
<dbReference type="Proteomes" id="UP000739538">
    <property type="component" value="Unassembled WGS sequence"/>
</dbReference>
<dbReference type="Pfam" id="PF09720">
    <property type="entry name" value="Unstab_antitox"/>
    <property type="match status" value="1"/>
</dbReference>
<dbReference type="EMBL" id="JAGQHS010000134">
    <property type="protein sequence ID" value="MCA9757993.1"/>
    <property type="molecule type" value="Genomic_DNA"/>
</dbReference>
<feature type="region of interest" description="Disordered" evidence="1">
    <location>
        <begin position="31"/>
        <end position="61"/>
    </location>
</feature>
<comment type="caution">
    <text evidence="2">The sequence shown here is derived from an EMBL/GenBank/DDBJ whole genome shotgun (WGS) entry which is preliminary data.</text>
</comment>
<feature type="compositionally biased region" description="Basic and acidic residues" evidence="1">
    <location>
        <begin position="46"/>
        <end position="56"/>
    </location>
</feature>
<protein>
    <submittedName>
        <fullName evidence="2">Addiction module protein</fullName>
    </submittedName>
</protein>
<evidence type="ECO:0000313" key="3">
    <source>
        <dbReference type="Proteomes" id="UP000739538"/>
    </source>
</evidence>
<organism evidence="2 3">
    <name type="scientific">Eiseniibacteriota bacterium</name>
    <dbReference type="NCBI Taxonomy" id="2212470"/>
    <lineage>
        <taxon>Bacteria</taxon>
        <taxon>Candidatus Eiseniibacteriota</taxon>
    </lineage>
</organism>
<accession>A0A956NF80</accession>
<dbReference type="NCBIfam" id="TIGR02574">
    <property type="entry name" value="stabl_TIGR02574"/>
    <property type="match status" value="1"/>
</dbReference>
<name>A0A956NF80_UNCEI</name>
<sequence>MLPNTLTELLKLPKVERLELAMALWESLDDSEREAEFSLTSEQEAELDRRMADHVSDSTSSIPWEQVRRKLAGGA</sequence>
<evidence type="ECO:0000313" key="2">
    <source>
        <dbReference type="EMBL" id="MCA9757993.1"/>
    </source>
</evidence>
<evidence type="ECO:0000256" key="1">
    <source>
        <dbReference type="SAM" id="MobiDB-lite"/>
    </source>
</evidence>
<gene>
    <name evidence="2" type="ORF">KDA27_19530</name>
</gene>
<dbReference type="AlphaFoldDB" id="A0A956NF80"/>
<dbReference type="InterPro" id="IPR013406">
    <property type="entry name" value="CHP02574_addiction_mod"/>
</dbReference>